<dbReference type="Pfam" id="PF14570">
    <property type="entry name" value="zf-RING_4"/>
    <property type="match status" value="1"/>
</dbReference>
<accession>A0A2I0KK27</accession>
<dbReference type="AlphaFoldDB" id="A0A2I0KK27"/>
<feature type="compositionally biased region" description="Basic and acidic residues" evidence="1">
    <location>
        <begin position="70"/>
        <end position="84"/>
    </location>
</feature>
<reference evidence="2 3" key="1">
    <citation type="submission" date="2017-11" db="EMBL/GenBank/DDBJ databases">
        <title>De-novo sequencing of pomegranate (Punica granatum L.) genome.</title>
        <authorList>
            <person name="Akparov Z."/>
            <person name="Amiraslanov A."/>
            <person name="Hajiyeva S."/>
            <person name="Abbasov M."/>
            <person name="Kaur K."/>
            <person name="Hamwieh A."/>
            <person name="Solovyev V."/>
            <person name="Salamov A."/>
            <person name="Braich B."/>
            <person name="Kosarev P."/>
            <person name="Mahmoud A."/>
            <person name="Hajiyev E."/>
            <person name="Babayeva S."/>
            <person name="Izzatullayeva V."/>
            <person name="Mammadov A."/>
            <person name="Mammadov A."/>
            <person name="Sharifova S."/>
            <person name="Ojaghi J."/>
            <person name="Eynullazada K."/>
            <person name="Bayramov B."/>
            <person name="Abdulazimova A."/>
            <person name="Shahmuradov I."/>
        </authorList>
    </citation>
    <scope>NUCLEOTIDE SEQUENCE [LARGE SCALE GENOMIC DNA]</scope>
    <source>
        <strain evidence="3">cv. AG2017</strain>
        <tissue evidence="2">Leaf</tissue>
    </source>
</reference>
<evidence type="ECO:0000313" key="3">
    <source>
        <dbReference type="Proteomes" id="UP000233551"/>
    </source>
</evidence>
<sequence>MASLSSCHASPPPHDVVHPLHPPKKCNNDFATYTVQISPTPDNQPLQISASGPLQRVEEQYASSSLFTSGHDRATKAQLKDKVVEPTSGPKGSLVCQMLRCDVRAMRDENGQEIVPCGCDFKICKECYRDAMMIYDEICPGFRESYEEDEDDGGEGEGRDRVGV</sequence>
<dbReference type="STRING" id="22663.A0A2I0KK27"/>
<protein>
    <submittedName>
        <fullName evidence="2">Uncharacterized protein</fullName>
    </submittedName>
</protein>
<proteinExistence type="predicted"/>
<dbReference type="InterPro" id="IPR013083">
    <property type="entry name" value="Znf_RING/FYVE/PHD"/>
</dbReference>
<dbReference type="EMBL" id="PGOL01000570">
    <property type="protein sequence ID" value="PKI68146.1"/>
    <property type="molecule type" value="Genomic_DNA"/>
</dbReference>
<gene>
    <name evidence="2" type="ORF">CRG98_011445</name>
</gene>
<organism evidence="2 3">
    <name type="scientific">Punica granatum</name>
    <name type="common">Pomegranate</name>
    <dbReference type="NCBI Taxonomy" id="22663"/>
    <lineage>
        <taxon>Eukaryota</taxon>
        <taxon>Viridiplantae</taxon>
        <taxon>Streptophyta</taxon>
        <taxon>Embryophyta</taxon>
        <taxon>Tracheophyta</taxon>
        <taxon>Spermatophyta</taxon>
        <taxon>Magnoliopsida</taxon>
        <taxon>eudicotyledons</taxon>
        <taxon>Gunneridae</taxon>
        <taxon>Pentapetalae</taxon>
        <taxon>rosids</taxon>
        <taxon>malvids</taxon>
        <taxon>Myrtales</taxon>
        <taxon>Lythraceae</taxon>
        <taxon>Punica</taxon>
    </lineage>
</organism>
<keyword evidence="3" id="KW-1185">Reference proteome</keyword>
<name>A0A2I0KK27_PUNGR</name>
<dbReference type="SUPFAM" id="SSF57850">
    <property type="entry name" value="RING/U-box"/>
    <property type="match status" value="1"/>
</dbReference>
<dbReference type="Proteomes" id="UP000233551">
    <property type="component" value="Unassembled WGS sequence"/>
</dbReference>
<evidence type="ECO:0000313" key="2">
    <source>
        <dbReference type="EMBL" id="PKI68146.1"/>
    </source>
</evidence>
<feature type="region of interest" description="Disordered" evidence="1">
    <location>
        <begin position="66"/>
        <end position="86"/>
    </location>
</feature>
<feature type="region of interest" description="Disordered" evidence="1">
    <location>
        <begin position="1"/>
        <end position="23"/>
    </location>
</feature>
<evidence type="ECO:0000256" key="1">
    <source>
        <dbReference type="SAM" id="MobiDB-lite"/>
    </source>
</evidence>
<comment type="caution">
    <text evidence="2">The sequence shown here is derived from an EMBL/GenBank/DDBJ whole genome shotgun (WGS) entry which is preliminary data.</text>
</comment>
<dbReference type="Gene3D" id="3.30.40.10">
    <property type="entry name" value="Zinc/RING finger domain, C3HC4 (zinc finger)"/>
    <property type="match status" value="1"/>
</dbReference>